<organism evidence="1">
    <name type="scientific">marine sediment metagenome</name>
    <dbReference type="NCBI Taxonomy" id="412755"/>
    <lineage>
        <taxon>unclassified sequences</taxon>
        <taxon>metagenomes</taxon>
        <taxon>ecological metagenomes</taxon>
    </lineage>
</organism>
<protein>
    <submittedName>
        <fullName evidence="1">Uncharacterized protein</fullName>
    </submittedName>
</protein>
<evidence type="ECO:0000313" key="1">
    <source>
        <dbReference type="EMBL" id="KKK57815.1"/>
    </source>
</evidence>
<proteinExistence type="predicted"/>
<dbReference type="AlphaFoldDB" id="A0A0F8X9Z7"/>
<reference evidence="1" key="1">
    <citation type="journal article" date="2015" name="Nature">
        <title>Complex archaea that bridge the gap between prokaryotes and eukaryotes.</title>
        <authorList>
            <person name="Spang A."/>
            <person name="Saw J.H."/>
            <person name="Jorgensen S.L."/>
            <person name="Zaremba-Niedzwiedzka K."/>
            <person name="Martijn J."/>
            <person name="Lind A.E."/>
            <person name="van Eijk R."/>
            <person name="Schleper C."/>
            <person name="Guy L."/>
            <person name="Ettema T.J."/>
        </authorList>
    </citation>
    <scope>NUCLEOTIDE SEQUENCE</scope>
</reference>
<sequence>MSKIDRYVKRYKLKIVEINKINLDSIYCQYHPEMKLENRIMNNSPHVELARLYYTKGLNWLEKNFTDTKYYKFQKNILKDYTHVPKKKIRLFDSLKQGYLRSGHEKDHILILNKSFISTRYGLNSVSVFAPEIFIGHHRA</sequence>
<name>A0A0F8X9Z7_9ZZZZ</name>
<accession>A0A0F8X9Z7</accession>
<gene>
    <name evidence="1" type="ORF">LCGC14_3050680</name>
</gene>
<comment type="caution">
    <text evidence="1">The sequence shown here is derived from an EMBL/GenBank/DDBJ whole genome shotgun (WGS) entry which is preliminary data.</text>
</comment>
<dbReference type="EMBL" id="LAZR01064286">
    <property type="protein sequence ID" value="KKK57815.1"/>
    <property type="molecule type" value="Genomic_DNA"/>
</dbReference>
<feature type="non-terminal residue" evidence="1">
    <location>
        <position position="140"/>
    </location>
</feature>